<dbReference type="SUPFAM" id="SSF48726">
    <property type="entry name" value="Immunoglobulin"/>
    <property type="match status" value="2"/>
</dbReference>
<dbReference type="InterPro" id="IPR013783">
    <property type="entry name" value="Ig-like_fold"/>
</dbReference>
<keyword evidence="8" id="KW-0325">Glycoprotein</keyword>
<evidence type="ECO:0000313" key="15">
    <source>
        <dbReference type="Proteomes" id="UP000193380"/>
    </source>
</evidence>
<dbReference type="InterPro" id="IPR036179">
    <property type="entry name" value="Ig-like_dom_sf"/>
</dbReference>
<feature type="domain" description="Ig-like" evidence="13">
    <location>
        <begin position="153"/>
        <end position="254"/>
    </location>
</feature>
<dbReference type="SMART" id="SM00589">
    <property type="entry name" value="PRY"/>
    <property type="match status" value="1"/>
</dbReference>
<reference evidence="14" key="2">
    <citation type="submission" date="2014-03" db="EMBL/GenBank/DDBJ databases">
        <authorList>
            <person name="Genoscope - CEA"/>
        </authorList>
    </citation>
    <scope>NUCLEOTIDE SEQUENCE</scope>
</reference>
<proteinExistence type="inferred from homology"/>
<feature type="domain" description="B30.2/SPRY" evidence="12">
    <location>
        <begin position="335"/>
        <end position="527"/>
    </location>
</feature>
<dbReference type="InterPro" id="IPR050504">
    <property type="entry name" value="IgSF_BTN/MOG"/>
</dbReference>
<dbReference type="SUPFAM" id="SSF49899">
    <property type="entry name" value="Concanavalin A-like lectins/glucanases"/>
    <property type="match status" value="1"/>
</dbReference>
<dbReference type="EMBL" id="FR905094">
    <property type="protein sequence ID" value="CDQ75953.1"/>
    <property type="molecule type" value="Genomic_DNA"/>
</dbReference>
<dbReference type="FunFam" id="2.60.40.10:FF:000088">
    <property type="entry name" value="Butyrophilin subfamily 1 member A1"/>
    <property type="match status" value="1"/>
</dbReference>
<dbReference type="FunFam" id="2.60.120.920:FF:000004">
    <property type="entry name" value="Butyrophilin subfamily 1 member A1"/>
    <property type="match status" value="1"/>
</dbReference>
<comment type="subcellular location">
    <subcellularLocation>
        <location evidence="1">Membrane</location>
        <topology evidence="1">Single-pass type I membrane protein</topology>
    </subcellularLocation>
</comment>
<keyword evidence="6 11" id="KW-0472">Membrane</keyword>
<keyword evidence="9" id="KW-0393">Immunoglobulin domain</keyword>
<evidence type="ECO:0000256" key="6">
    <source>
        <dbReference type="ARBA" id="ARBA00023136"/>
    </source>
</evidence>
<dbReference type="PANTHER" id="PTHR24100:SF130">
    <property type="entry name" value="BUTYROPHILIN-LIKE PROTEIN 9"/>
    <property type="match status" value="1"/>
</dbReference>
<protein>
    <submittedName>
        <fullName evidence="14">Uncharacterized protein</fullName>
    </submittedName>
</protein>
<dbReference type="InterPro" id="IPR003877">
    <property type="entry name" value="SPRY_dom"/>
</dbReference>
<dbReference type="PANTHER" id="PTHR24100">
    <property type="entry name" value="BUTYROPHILIN"/>
    <property type="match status" value="1"/>
</dbReference>
<evidence type="ECO:0000256" key="4">
    <source>
        <dbReference type="ARBA" id="ARBA00022729"/>
    </source>
</evidence>
<dbReference type="InterPro" id="IPR007110">
    <property type="entry name" value="Ig-like_dom"/>
</dbReference>
<dbReference type="InterPro" id="IPR001870">
    <property type="entry name" value="B30.2/SPRY"/>
</dbReference>
<reference evidence="14" key="1">
    <citation type="journal article" date="2014" name="Nat. Commun.">
        <title>The rainbow trout genome provides novel insights into evolution after whole-genome duplication in vertebrates.</title>
        <authorList>
            <person name="Berthelot C."/>
            <person name="Brunet F."/>
            <person name="Chalopin D."/>
            <person name="Juanchich A."/>
            <person name="Bernard M."/>
            <person name="Noel B."/>
            <person name="Bento P."/>
            <person name="Da Silva C."/>
            <person name="Labadie K."/>
            <person name="Alberti A."/>
            <person name="Aury J.M."/>
            <person name="Louis A."/>
            <person name="Dehais P."/>
            <person name="Bardou P."/>
            <person name="Montfort J."/>
            <person name="Klopp C."/>
            <person name="Cabau C."/>
            <person name="Gaspin C."/>
            <person name="Thorgaard G.H."/>
            <person name="Boussaha M."/>
            <person name="Quillet E."/>
            <person name="Guyomard R."/>
            <person name="Galiana D."/>
            <person name="Bobe J."/>
            <person name="Volff J.N."/>
            <person name="Genet C."/>
            <person name="Wincker P."/>
            <person name="Jaillon O."/>
            <person name="Roest Crollius H."/>
            <person name="Guiguen Y."/>
        </authorList>
    </citation>
    <scope>NUCLEOTIDE SEQUENCE [LARGE SCALE GENOMIC DNA]</scope>
</reference>
<comment type="similarity">
    <text evidence="10">Belongs to the SKINT family.</text>
</comment>
<evidence type="ECO:0000313" key="14">
    <source>
        <dbReference type="EMBL" id="CDQ75953.1"/>
    </source>
</evidence>
<evidence type="ECO:0000256" key="8">
    <source>
        <dbReference type="ARBA" id="ARBA00023180"/>
    </source>
</evidence>
<evidence type="ECO:0000256" key="7">
    <source>
        <dbReference type="ARBA" id="ARBA00023157"/>
    </source>
</evidence>
<dbReference type="GO" id="GO:0050852">
    <property type="term" value="P:T cell receptor signaling pathway"/>
    <property type="evidence" value="ECO:0007669"/>
    <property type="project" value="TreeGrafter"/>
</dbReference>
<dbReference type="InterPro" id="IPR043136">
    <property type="entry name" value="B30.2/SPRY_sf"/>
</dbReference>
<evidence type="ECO:0000259" key="13">
    <source>
        <dbReference type="PROSITE" id="PS50835"/>
    </source>
</evidence>
<dbReference type="GO" id="GO:0001817">
    <property type="term" value="P:regulation of cytokine production"/>
    <property type="evidence" value="ECO:0007669"/>
    <property type="project" value="TreeGrafter"/>
</dbReference>
<keyword evidence="5 11" id="KW-1133">Transmembrane helix</keyword>
<keyword evidence="4" id="KW-0732">Signal</keyword>
<dbReference type="GO" id="GO:0042110">
    <property type="term" value="P:T cell activation"/>
    <property type="evidence" value="ECO:0007669"/>
    <property type="project" value="UniProtKB-ARBA"/>
</dbReference>
<dbReference type="STRING" id="8022.A0A060X8I5"/>
<dbReference type="InterPro" id="IPR053896">
    <property type="entry name" value="BTN3A2-like_Ig-C"/>
</dbReference>
<dbReference type="CDD" id="cd13733">
    <property type="entry name" value="SPRY_PRY_C-I_1"/>
    <property type="match status" value="1"/>
</dbReference>
<evidence type="ECO:0000256" key="10">
    <source>
        <dbReference type="ARBA" id="ARBA00038221"/>
    </source>
</evidence>
<dbReference type="Gene3D" id="2.60.40.10">
    <property type="entry name" value="Immunoglobulins"/>
    <property type="match status" value="2"/>
</dbReference>
<sequence length="530" mass="60267">MKVFSYLQLTLRYTFLGPAVRRVMEPLIHKVCLLTFLVVFDATSSVADLSLIVPPDPVVASAGDDIILPCNLSPQSSAVDMDIRWFKEGDFTNPLYLYKSRTGEEGEGYKGRVSLLTQELERGNLSLLLKNVKVSDKGRYKCQASRLDWIQEPAVVLQVTKQGSVPRISMRKHHRVFIQLSCSSENWYPEPHMLWTDRSGKEITSAETERPKQKEGGILYSITSHLRIRMDQLEGVTCAVMSKGKGTILESALQQMTEEFYLSSMPDRVYISAFIIPVFLALVCITASMLYVLHQRRALQEKLKPMNGVKTKLKETENEKIQCLAELNEKDKLMEITGTIPDAVWTLMLHHLADVTLDPDTAHPRLTVSDKNKCVKFGDLRKESRTEKRFEEIRCVLGVKGYDTGRHYWEVDLGEKTQWSVGVAQDPENRGSNIQMIPKNGYWSIRLDNGVLKAVEQSLKVLPIELKPLRLGVLVDYEGGNIVFFNVEKKCHIHSFTGTFTKKLYPFFGPLFDCKKELKISQDITLQAEK</sequence>
<keyword evidence="7" id="KW-1015">Disulfide bond</keyword>
<dbReference type="GO" id="GO:1903037">
    <property type="term" value="P:regulation of leukocyte cell-cell adhesion"/>
    <property type="evidence" value="ECO:0007669"/>
    <property type="project" value="UniProtKB-ARBA"/>
</dbReference>
<dbReference type="Proteomes" id="UP000193380">
    <property type="component" value="Unassembled WGS sequence"/>
</dbReference>
<dbReference type="Pfam" id="PF22705">
    <property type="entry name" value="C2-set_3"/>
    <property type="match status" value="1"/>
</dbReference>
<dbReference type="PROSITE" id="PS50188">
    <property type="entry name" value="B302_SPRY"/>
    <property type="match status" value="1"/>
</dbReference>
<dbReference type="Pfam" id="PF07686">
    <property type="entry name" value="V-set"/>
    <property type="match status" value="1"/>
</dbReference>
<feature type="transmembrane region" description="Helical" evidence="11">
    <location>
        <begin position="269"/>
        <end position="293"/>
    </location>
</feature>
<dbReference type="InterPro" id="IPR006574">
    <property type="entry name" value="PRY"/>
</dbReference>
<dbReference type="InterPro" id="IPR003599">
    <property type="entry name" value="Ig_sub"/>
</dbReference>
<organism evidence="14 15">
    <name type="scientific">Oncorhynchus mykiss</name>
    <name type="common">Rainbow trout</name>
    <name type="synonym">Salmo gairdneri</name>
    <dbReference type="NCBI Taxonomy" id="8022"/>
    <lineage>
        <taxon>Eukaryota</taxon>
        <taxon>Metazoa</taxon>
        <taxon>Chordata</taxon>
        <taxon>Craniata</taxon>
        <taxon>Vertebrata</taxon>
        <taxon>Euteleostomi</taxon>
        <taxon>Actinopterygii</taxon>
        <taxon>Neopterygii</taxon>
        <taxon>Teleostei</taxon>
        <taxon>Protacanthopterygii</taxon>
        <taxon>Salmoniformes</taxon>
        <taxon>Salmonidae</taxon>
        <taxon>Salmoninae</taxon>
        <taxon>Oncorhynchus</taxon>
    </lineage>
</organism>
<evidence type="ECO:0000256" key="2">
    <source>
        <dbReference type="ARBA" id="ARBA00007591"/>
    </source>
</evidence>
<dbReference type="InterPro" id="IPR003879">
    <property type="entry name" value="Butyrophylin_SPRY"/>
</dbReference>
<feature type="domain" description="Ig-like" evidence="13">
    <location>
        <begin position="47"/>
        <end position="145"/>
    </location>
</feature>
<dbReference type="Gene3D" id="2.60.120.920">
    <property type="match status" value="1"/>
</dbReference>
<dbReference type="GO" id="GO:0050863">
    <property type="term" value="P:regulation of T cell activation"/>
    <property type="evidence" value="ECO:0007669"/>
    <property type="project" value="UniProtKB-ARBA"/>
</dbReference>
<dbReference type="Pfam" id="PF00622">
    <property type="entry name" value="SPRY"/>
    <property type="match status" value="1"/>
</dbReference>
<dbReference type="FunFam" id="2.60.40.10:FF:000142">
    <property type="entry name" value="V-set domain-containing T-cell activation inhibitor 1"/>
    <property type="match status" value="1"/>
</dbReference>
<keyword evidence="3 11" id="KW-0812">Transmembrane</keyword>
<evidence type="ECO:0000256" key="9">
    <source>
        <dbReference type="ARBA" id="ARBA00023319"/>
    </source>
</evidence>
<comment type="similarity">
    <text evidence="2">Belongs to the immunoglobulin superfamily. BTN/MOG family.</text>
</comment>
<dbReference type="InterPro" id="IPR013106">
    <property type="entry name" value="Ig_V-set"/>
</dbReference>
<dbReference type="PRINTS" id="PR01407">
    <property type="entry name" value="BUTYPHLNCDUF"/>
</dbReference>
<evidence type="ECO:0000256" key="5">
    <source>
        <dbReference type="ARBA" id="ARBA00022989"/>
    </source>
</evidence>
<evidence type="ECO:0000256" key="1">
    <source>
        <dbReference type="ARBA" id="ARBA00004479"/>
    </source>
</evidence>
<evidence type="ECO:0000259" key="12">
    <source>
        <dbReference type="PROSITE" id="PS50188"/>
    </source>
</evidence>
<gene>
    <name evidence="14" type="ORF">GSONMT00022183001</name>
</gene>
<dbReference type="SMART" id="SM00406">
    <property type="entry name" value="IGv"/>
    <property type="match status" value="1"/>
</dbReference>
<dbReference type="PaxDb" id="8022-A0A060X8I5"/>
<dbReference type="SMART" id="SM00449">
    <property type="entry name" value="SPRY"/>
    <property type="match status" value="1"/>
</dbReference>
<accession>A0A060X8I5</accession>
<dbReference type="AlphaFoldDB" id="A0A060X8I5"/>
<dbReference type="InterPro" id="IPR013320">
    <property type="entry name" value="ConA-like_dom_sf"/>
</dbReference>
<name>A0A060X8I5_ONCMY</name>
<dbReference type="Pfam" id="PF13765">
    <property type="entry name" value="PRY"/>
    <property type="match status" value="1"/>
</dbReference>
<dbReference type="GO" id="GO:0009897">
    <property type="term" value="C:external side of plasma membrane"/>
    <property type="evidence" value="ECO:0007669"/>
    <property type="project" value="TreeGrafter"/>
</dbReference>
<evidence type="ECO:0000256" key="3">
    <source>
        <dbReference type="ARBA" id="ARBA00022692"/>
    </source>
</evidence>
<dbReference type="PROSITE" id="PS50835">
    <property type="entry name" value="IG_LIKE"/>
    <property type="match status" value="2"/>
</dbReference>
<dbReference type="GO" id="GO:0005102">
    <property type="term" value="F:signaling receptor binding"/>
    <property type="evidence" value="ECO:0007669"/>
    <property type="project" value="TreeGrafter"/>
</dbReference>
<evidence type="ECO:0000256" key="11">
    <source>
        <dbReference type="SAM" id="Phobius"/>
    </source>
</evidence>
<dbReference type="SMART" id="SM00409">
    <property type="entry name" value="IG"/>
    <property type="match status" value="1"/>
</dbReference>